<comment type="caution">
    <text evidence="1">The sequence shown here is derived from an EMBL/GenBank/DDBJ whole genome shotgun (WGS) entry which is preliminary data.</text>
</comment>
<name>A0AAD8F5T9_BIOPF</name>
<accession>A0AAD8F5T9</accession>
<reference evidence="1" key="1">
    <citation type="journal article" date="2023" name="PLoS Negl. Trop. Dis.">
        <title>A genome sequence for Biomphalaria pfeifferi, the major vector snail for the human-infecting parasite Schistosoma mansoni.</title>
        <authorList>
            <person name="Bu L."/>
            <person name="Lu L."/>
            <person name="Laidemitt M.R."/>
            <person name="Zhang S.M."/>
            <person name="Mutuku M."/>
            <person name="Mkoji G."/>
            <person name="Steinauer M."/>
            <person name="Loker E.S."/>
        </authorList>
    </citation>
    <scope>NUCLEOTIDE SEQUENCE</scope>
    <source>
        <strain evidence="1">KasaAsao</strain>
    </source>
</reference>
<protein>
    <submittedName>
        <fullName evidence="1">Uncharacterized protein</fullName>
    </submittedName>
</protein>
<dbReference type="Proteomes" id="UP001233172">
    <property type="component" value="Unassembled WGS sequence"/>
</dbReference>
<sequence>MLCFLGVFSDIRDFKGSGGGWRDDSLTLPLEQHMPGFLPSILMHHNVYIEHSSSLSVLLDALSNHKGGCN</sequence>
<evidence type="ECO:0000313" key="1">
    <source>
        <dbReference type="EMBL" id="KAK0052832.1"/>
    </source>
</evidence>
<keyword evidence="2" id="KW-1185">Reference proteome</keyword>
<proteinExistence type="predicted"/>
<gene>
    <name evidence="1" type="ORF">Bpfe_017686</name>
</gene>
<organism evidence="1 2">
    <name type="scientific">Biomphalaria pfeifferi</name>
    <name type="common">Bloodfluke planorb</name>
    <name type="synonym">Freshwater snail</name>
    <dbReference type="NCBI Taxonomy" id="112525"/>
    <lineage>
        <taxon>Eukaryota</taxon>
        <taxon>Metazoa</taxon>
        <taxon>Spiralia</taxon>
        <taxon>Lophotrochozoa</taxon>
        <taxon>Mollusca</taxon>
        <taxon>Gastropoda</taxon>
        <taxon>Heterobranchia</taxon>
        <taxon>Euthyneura</taxon>
        <taxon>Panpulmonata</taxon>
        <taxon>Hygrophila</taxon>
        <taxon>Lymnaeoidea</taxon>
        <taxon>Planorbidae</taxon>
        <taxon>Biomphalaria</taxon>
    </lineage>
</organism>
<evidence type="ECO:0000313" key="2">
    <source>
        <dbReference type="Proteomes" id="UP001233172"/>
    </source>
</evidence>
<reference evidence="1" key="2">
    <citation type="submission" date="2023-04" db="EMBL/GenBank/DDBJ databases">
        <authorList>
            <person name="Bu L."/>
            <person name="Lu L."/>
            <person name="Laidemitt M.R."/>
            <person name="Zhang S.M."/>
            <person name="Mutuku M."/>
            <person name="Mkoji G."/>
            <person name="Steinauer M."/>
            <person name="Loker E.S."/>
        </authorList>
    </citation>
    <scope>NUCLEOTIDE SEQUENCE</scope>
    <source>
        <strain evidence="1">KasaAsao</strain>
        <tissue evidence="1">Whole Snail</tissue>
    </source>
</reference>
<dbReference type="EMBL" id="JASAOG010000091">
    <property type="protein sequence ID" value="KAK0052832.1"/>
    <property type="molecule type" value="Genomic_DNA"/>
</dbReference>
<dbReference type="AlphaFoldDB" id="A0AAD8F5T9"/>